<evidence type="ECO:0000313" key="1">
    <source>
        <dbReference type="EMBL" id="PKE55434.1"/>
    </source>
</evidence>
<gene>
    <name evidence="1" type="ORF">CW682_12010</name>
</gene>
<organism evidence="1 2">
    <name type="scientific">Macrococcoides caseolyticum</name>
    <dbReference type="NCBI Taxonomy" id="69966"/>
    <lineage>
        <taxon>Bacteria</taxon>
        <taxon>Bacillati</taxon>
        <taxon>Bacillota</taxon>
        <taxon>Bacilli</taxon>
        <taxon>Bacillales</taxon>
        <taxon>Staphylococcaceae</taxon>
        <taxon>Macrococcoides</taxon>
    </lineage>
</organism>
<comment type="caution">
    <text evidence="1">The sequence shown here is derived from an EMBL/GenBank/DDBJ whole genome shotgun (WGS) entry which is preliminary data.</text>
</comment>
<proteinExistence type="predicted"/>
<reference evidence="1" key="1">
    <citation type="submission" date="2017-12" db="EMBL/GenBank/DDBJ databases">
        <title>Genomics of Macrococcus caseolyticus.</title>
        <authorList>
            <person name="MacFadyen A.C."/>
            <person name="Paterson G.K."/>
        </authorList>
    </citation>
    <scope>NUCLEOTIDE SEQUENCE</scope>
    <source>
        <strain evidence="1">5459_5_49</strain>
    </source>
</reference>
<keyword evidence="2" id="KW-1185">Reference proteome</keyword>
<name>A0ACC9MP52_9STAP</name>
<evidence type="ECO:0000313" key="2">
    <source>
        <dbReference type="Proteomes" id="UP000233606"/>
    </source>
</evidence>
<dbReference type="Proteomes" id="UP000233606">
    <property type="component" value="Unassembled WGS sequence"/>
</dbReference>
<sequence length="283" mass="33338">MERGTVKGRYTIIRFMPDVYNGEILNVGLMGHNEDGKVYYKMISEDSNKIKSFGKNTRFNYKYIKEKIEFYLLNTYGTTGHVGSVAVASPVKSDFLDQIIEYYSDNYISFSKIRWVKSKNTDLIYDKLYSRYTGDKPLKKVEVNTKTKVADIFKENNLLGVKVKKDFKIKPFKGFNDITMKIDFIYKNGSWNYIQVVPKLDNNKNKLEFIAEMKLLFENINKEDKVKFIYDKNYEKDLIEIINYFSKDNNIEEIDFKDKYQVNELVLDIKNNAKNNIEKLLAV</sequence>
<protein>
    <submittedName>
        <fullName evidence="1">Uncharacterized protein</fullName>
    </submittedName>
</protein>
<accession>A0ACC9MP52</accession>
<dbReference type="EMBL" id="PIWU01000030">
    <property type="protein sequence ID" value="PKE55434.1"/>
    <property type="molecule type" value="Genomic_DNA"/>
</dbReference>